<accession>A0ABS0T539</accession>
<dbReference type="CDD" id="cd07262">
    <property type="entry name" value="VOC_like"/>
    <property type="match status" value="1"/>
</dbReference>
<dbReference type="Gene3D" id="3.10.180.10">
    <property type="entry name" value="2,3-Dihydroxybiphenyl 1,2-Dioxygenase, domain 1"/>
    <property type="match status" value="1"/>
</dbReference>
<evidence type="ECO:0000313" key="3">
    <source>
        <dbReference type="Proteomes" id="UP000639859"/>
    </source>
</evidence>
<keyword evidence="3" id="KW-1185">Reference proteome</keyword>
<evidence type="ECO:0000313" key="2">
    <source>
        <dbReference type="EMBL" id="MBI1686995.1"/>
    </source>
</evidence>
<name>A0ABS0T539_9CAUL</name>
<dbReference type="RefSeq" id="WP_198578877.1">
    <property type="nucleotide sequence ID" value="NZ_JADWOX010000033.1"/>
</dbReference>
<feature type="domain" description="VOC" evidence="1">
    <location>
        <begin position="3"/>
        <end position="123"/>
    </location>
</feature>
<organism evidence="2 3">
    <name type="scientific">Caulobacter hibisci</name>
    <dbReference type="NCBI Taxonomy" id="2035993"/>
    <lineage>
        <taxon>Bacteria</taxon>
        <taxon>Pseudomonadati</taxon>
        <taxon>Pseudomonadota</taxon>
        <taxon>Alphaproteobacteria</taxon>
        <taxon>Caulobacterales</taxon>
        <taxon>Caulobacteraceae</taxon>
        <taxon>Caulobacter</taxon>
    </lineage>
</organism>
<dbReference type="PROSITE" id="PS51819">
    <property type="entry name" value="VOC"/>
    <property type="match status" value="1"/>
</dbReference>
<dbReference type="Pfam" id="PF00903">
    <property type="entry name" value="Glyoxalase"/>
    <property type="match status" value="1"/>
</dbReference>
<dbReference type="InterPro" id="IPR029068">
    <property type="entry name" value="Glyas_Bleomycin-R_OHBP_Dase"/>
</dbReference>
<protein>
    <submittedName>
        <fullName evidence="2">VOC family protein</fullName>
    </submittedName>
</protein>
<dbReference type="EMBL" id="JADWOX010000033">
    <property type="protein sequence ID" value="MBI1686995.1"/>
    <property type="molecule type" value="Genomic_DNA"/>
</dbReference>
<dbReference type="PANTHER" id="PTHR35006:SF1">
    <property type="entry name" value="BLL2941 PROTEIN"/>
    <property type="match status" value="1"/>
</dbReference>
<gene>
    <name evidence="2" type="ORF">I4Q42_25270</name>
</gene>
<proteinExistence type="predicted"/>
<dbReference type="InterPro" id="IPR004360">
    <property type="entry name" value="Glyas_Fos-R_dOase_dom"/>
</dbReference>
<evidence type="ECO:0000259" key="1">
    <source>
        <dbReference type="PROSITE" id="PS51819"/>
    </source>
</evidence>
<dbReference type="SUPFAM" id="SSF54593">
    <property type="entry name" value="Glyoxalase/Bleomycin resistance protein/Dihydroxybiphenyl dioxygenase"/>
    <property type="match status" value="1"/>
</dbReference>
<comment type="caution">
    <text evidence="2">The sequence shown here is derived from an EMBL/GenBank/DDBJ whole genome shotgun (WGS) entry which is preliminary data.</text>
</comment>
<reference evidence="2 3" key="1">
    <citation type="submission" date="2020-11" db="EMBL/GenBank/DDBJ databases">
        <title>genome sequence of strain KACC 18849.</title>
        <authorList>
            <person name="Gao J."/>
            <person name="Zhang X."/>
        </authorList>
    </citation>
    <scope>NUCLEOTIDE SEQUENCE [LARGE SCALE GENOMIC DNA]</scope>
    <source>
        <strain evidence="2 3">KACC 18849</strain>
    </source>
</reference>
<dbReference type="Proteomes" id="UP000639859">
    <property type="component" value="Unassembled WGS sequence"/>
</dbReference>
<dbReference type="PANTHER" id="PTHR35006">
    <property type="entry name" value="GLYOXALASE FAMILY PROTEIN (AFU_ORTHOLOGUE AFUA_5G14830)"/>
    <property type="match status" value="1"/>
</dbReference>
<sequence length="125" mass="13561">MAKISYMTVGSNRLEEAKAFYDALLGSIGMKPLFEHPSGGRLYRGKGVGMFGVLGPYDGNPACIGNGMMGGFDFETREEVDAFHAKAIELGGACEGQPGERMPKAYFAYFRDLDGNKLCAYRLGE</sequence>
<dbReference type="InterPro" id="IPR037523">
    <property type="entry name" value="VOC_core"/>
</dbReference>